<protein>
    <recommendedName>
        <fullName evidence="5">Ribosome-recycling factor</fullName>
        <shortName evidence="5">RRF</shortName>
    </recommendedName>
    <alternativeName>
        <fullName evidence="5">Ribosome-releasing factor</fullName>
    </alternativeName>
</protein>
<reference evidence="9 15" key="3">
    <citation type="submission" date="2012-05" db="EMBL/GenBank/DDBJ databases">
        <title>The Genome Sequence of Eubacteriaceae bacterium CM2.</title>
        <authorList>
            <consortium name="The Broad Institute Genome Sequencing Platform"/>
            <person name="Earl A."/>
            <person name="Ward D."/>
            <person name="Feldgarden M."/>
            <person name="Gevers D."/>
            <person name="Sizova M."/>
            <person name="Hazen A."/>
            <person name="Epstein S."/>
            <person name="Walker B."/>
            <person name="Young S.K."/>
            <person name="Zeng Q."/>
            <person name="Gargeya S."/>
            <person name="Fitzgerald M."/>
            <person name="Haas B."/>
            <person name="Abouelleil A."/>
            <person name="Alvarado L."/>
            <person name="Arachchi H.M."/>
            <person name="Berlin A."/>
            <person name="Chapman S.B."/>
            <person name="Goldberg J."/>
            <person name="Griggs A."/>
            <person name="Gujja S."/>
            <person name="Hansen M."/>
            <person name="Howarth C."/>
            <person name="Imamovic A."/>
            <person name="Larimer J."/>
            <person name="McCowen C."/>
            <person name="Montmayeur A."/>
            <person name="Murphy C."/>
            <person name="Neiman D."/>
            <person name="Pearson M."/>
            <person name="Priest M."/>
            <person name="Roberts A."/>
            <person name="Saif S."/>
            <person name="Shea T."/>
            <person name="Sisk P."/>
            <person name="Sykes S."/>
            <person name="Wortman J."/>
            <person name="Nusbaum C."/>
            <person name="Birren B."/>
        </authorList>
    </citation>
    <scope>NUCLEOTIDE SEQUENCE [LARGE SCALE GENOMIC DNA]</scope>
    <source>
        <strain evidence="9 15">CM2</strain>
    </source>
</reference>
<dbReference type="SUPFAM" id="SSF55194">
    <property type="entry name" value="Ribosome recycling factor, RRF"/>
    <property type="match status" value="1"/>
</dbReference>
<keyword evidence="4 5" id="KW-0648">Protein biosynthesis</keyword>
<evidence type="ECO:0000313" key="14">
    <source>
        <dbReference type="Proteomes" id="UP000006437"/>
    </source>
</evidence>
<dbReference type="HAMAP" id="MF_00040">
    <property type="entry name" value="RRF"/>
    <property type="match status" value="1"/>
</dbReference>
<dbReference type="InterPro" id="IPR002661">
    <property type="entry name" value="Ribosome_recyc_fac"/>
</dbReference>
<dbReference type="RefSeq" id="WP_009525203.1">
    <property type="nucleotide sequence ID" value="NZ_ALNK01000005.1"/>
</dbReference>
<keyword evidence="6" id="KW-0175">Coiled coil</keyword>
<proteinExistence type="inferred from homology"/>
<evidence type="ECO:0000259" key="7">
    <source>
        <dbReference type="Pfam" id="PF01765"/>
    </source>
</evidence>
<dbReference type="EMBL" id="AFZE01000058">
    <property type="protein sequence ID" value="EHL09976.1"/>
    <property type="molecule type" value="Genomic_DNA"/>
</dbReference>
<dbReference type="InterPro" id="IPR036191">
    <property type="entry name" value="RRF_sf"/>
</dbReference>
<dbReference type="Proteomes" id="UP000003379">
    <property type="component" value="Unassembled WGS sequence"/>
</dbReference>
<evidence type="ECO:0000313" key="12">
    <source>
        <dbReference type="Proteomes" id="UP000003379"/>
    </source>
</evidence>
<evidence type="ECO:0000313" key="9">
    <source>
        <dbReference type="EMBL" id="EHL18000.1"/>
    </source>
</evidence>
<feature type="domain" description="Ribosome recycling factor" evidence="7">
    <location>
        <begin position="20"/>
        <end position="182"/>
    </location>
</feature>
<dbReference type="OrthoDB" id="9804006at2"/>
<sequence length="185" mass="21236">MSKEIYNHAKEKMEKTISVLKEDLNTIRTGRANPKMLDKVQVDYYGSMTPIKQISTISSPEPRTLQIQPWDKGSLHLIEKAIQLADLGLNPTNDGNMIRINIPQLTEERRKELIKQAQKMGEHAKVAVRNLRRDANDLIKKAEKDAQLAEDEAKKELDNIQKLTDEFVKHVETAIVQKEKDIKEI</sequence>
<reference evidence="8 14" key="1">
    <citation type="submission" date="2011-08" db="EMBL/GenBank/DDBJ databases">
        <title>The Genome Sequence of Eubacteriaceae bacterium ACC19a.</title>
        <authorList>
            <consortium name="The Broad Institute Genome Sequencing Platform"/>
            <person name="Earl A."/>
            <person name="Ward D."/>
            <person name="Feldgarden M."/>
            <person name="Gevers D."/>
            <person name="Sizova M."/>
            <person name="Hazen A."/>
            <person name="Epstein S."/>
            <person name="Young S.K."/>
            <person name="Zeng Q."/>
            <person name="Gargeya S."/>
            <person name="Fitzgerald M."/>
            <person name="Haas B."/>
            <person name="Abouelleil A."/>
            <person name="Alvarado L."/>
            <person name="Arachchi H.M."/>
            <person name="Berlin A."/>
            <person name="Brown A."/>
            <person name="Chapman S.B."/>
            <person name="Chen Z."/>
            <person name="Dunbar C."/>
            <person name="Freedman E."/>
            <person name="Gearin G."/>
            <person name="Gellesch M."/>
            <person name="Goldberg J."/>
            <person name="Griggs A."/>
            <person name="Gujja S."/>
            <person name="Heiman D."/>
            <person name="Howarth C."/>
            <person name="Larson L."/>
            <person name="Lui A."/>
            <person name="MacDonald P.J.P."/>
            <person name="Montmayeur A."/>
            <person name="Murphy C."/>
            <person name="Neiman D."/>
            <person name="Pearson M."/>
            <person name="Priest M."/>
            <person name="Roberts A."/>
            <person name="Saif S."/>
            <person name="Shea T."/>
            <person name="Shenoy N."/>
            <person name="Sisk P."/>
            <person name="Stolte C."/>
            <person name="Sykes S."/>
            <person name="Wortman J."/>
            <person name="Nusbaum C."/>
            <person name="Birren B."/>
        </authorList>
    </citation>
    <scope>NUCLEOTIDE SEQUENCE [LARGE SCALE GENOMIC DNA]</scope>
    <source>
        <strain evidence="8 14">ACC19a</strain>
    </source>
</reference>
<dbReference type="AlphaFoldDB" id="G9XB16"/>
<evidence type="ECO:0000256" key="1">
    <source>
        <dbReference type="ARBA" id="ARBA00004496"/>
    </source>
</evidence>
<keyword evidence="13" id="KW-1185">Reference proteome</keyword>
<dbReference type="Proteomes" id="UP000005244">
    <property type="component" value="Unassembled WGS sequence"/>
</dbReference>
<dbReference type="InterPro" id="IPR023584">
    <property type="entry name" value="Ribosome_recyc_fac_dom"/>
</dbReference>
<dbReference type="GO" id="GO:0006415">
    <property type="term" value="P:translational termination"/>
    <property type="evidence" value="ECO:0007669"/>
    <property type="project" value="UniProtKB-UniRule"/>
</dbReference>
<dbReference type="STRING" id="796937.HMPREF9630_01256"/>
<dbReference type="CDD" id="cd00520">
    <property type="entry name" value="RRF"/>
    <property type="match status" value="1"/>
</dbReference>
<dbReference type="FunFam" id="1.10.132.20:FF:000001">
    <property type="entry name" value="Ribosome-recycling factor"/>
    <property type="match status" value="1"/>
</dbReference>
<accession>V9HUW0</accession>
<dbReference type="EMBL" id="AFZG01000014">
    <property type="protein sequence ID" value="EHL19850.1"/>
    <property type="molecule type" value="Genomic_DNA"/>
</dbReference>
<organism evidence="10 12">
    <name type="scientific">Peptoanaerobacter stomatis</name>
    <dbReference type="NCBI Taxonomy" id="796937"/>
    <lineage>
        <taxon>Bacteria</taxon>
        <taxon>Bacillati</taxon>
        <taxon>Bacillota</taxon>
        <taxon>Clostridia</taxon>
        <taxon>Peptostreptococcales</taxon>
        <taxon>Filifactoraceae</taxon>
        <taxon>Peptoanaerobacter</taxon>
    </lineage>
</organism>
<comment type="function">
    <text evidence="5">Responsible for the release of ribosomes from messenger RNA at the termination of protein biosynthesis. May increase the efficiency of translation by recycling ribosomes from one round of translation to another.</text>
</comment>
<evidence type="ECO:0000256" key="3">
    <source>
        <dbReference type="ARBA" id="ARBA00022490"/>
    </source>
</evidence>
<dbReference type="EMBL" id="AFZF02000010">
    <property type="protein sequence ID" value="EHL18000.1"/>
    <property type="molecule type" value="Genomic_DNA"/>
</dbReference>
<dbReference type="NCBIfam" id="TIGR00496">
    <property type="entry name" value="frr"/>
    <property type="match status" value="1"/>
</dbReference>
<name>G9XB16_9FIRM</name>
<dbReference type="GO" id="GO:0005737">
    <property type="term" value="C:cytoplasm"/>
    <property type="evidence" value="ECO:0007669"/>
    <property type="project" value="UniProtKB-SubCell"/>
</dbReference>
<evidence type="ECO:0000313" key="11">
    <source>
        <dbReference type="EMBL" id="EJU24630.1"/>
    </source>
</evidence>
<evidence type="ECO:0000313" key="13">
    <source>
        <dbReference type="Proteomes" id="UP000005244"/>
    </source>
</evidence>
<evidence type="ECO:0000256" key="6">
    <source>
        <dbReference type="SAM" id="Coils"/>
    </source>
</evidence>
<dbReference type="GO" id="GO:0043023">
    <property type="term" value="F:ribosomal large subunit binding"/>
    <property type="evidence" value="ECO:0007669"/>
    <property type="project" value="TreeGrafter"/>
</dbReference>
<comment type="subcellular location">
    <subcellularLocation>
        <location evidence="1 5">Cytoplasm</location>
    </subcellularLocation>
</comment>
<gene>
    <name evidence="5 11" type="primary">frr</name>
    <name evidence="11" type="ORF">HMPREF1143_1297</name>
    <name evidence="10" type="ORF">HMPREF9628_01183</name>
    <name evidence="8" type="ORF">HMPREF9629_00968</name>
    <name evidence="9" type="ORF">HMPREF9630_01256</name>
</gene>
<dbReference type="Gene3D" id="1.10.132.20">
    <property type="entry name" value="Ribosome-recycling factor"/>
    <property type="match status" value="1"/>
</dbReference>
<reference evidence="11 13" key="4">
    <citation type="submission" date="2012-07" db="EMBL/GenBank/DDBJ databases">
        <authorList>
            <person name="Durkin A.S."/>
            <person name="McCorrison J."/>
            <person name="Torralba M."/>
            <person name="Gillis M."/>
            <person name="Methe B."/>
            <person name="Sutton G."/>
            <person name="Nelson K.E."/>
        </authorList>
    </citation>
    <scope>NUCLEOTIDE SEQUENCE [LARGE SCALE GENOMIC DNA]</scope>
    <source>
        <strain evidence="11 13">OBRC8</strain>
    </source>
</reference>
<dbReference type="HOGENOM" id="CLU_073981_2_0_9"/>
<accession>G9X3L1</accession>
<dbReference type="Gene3D" id="3.30.1360.40">
    <property type="match status" value="1"/>
</dbReference>
<dbReference type="EMBL" id="ALNK01000005">
    <property type="protein sequence ID" value="EJU24630.1"/>
    <property type="molecule type" value="Genomic_DNA"/>
</dbReference>
<dbReference type="PANTHER" id="PTHR20982:SF3">
    <property type="entry name" value="MITOCHONDRIAL RIBOSOME RECYCLING FACTOR PSEUDO 1"/>
    <property type="match status" value="1"/>
</dbReference>
<reference evidence="10 12" key="2">
    <citation type="submission" date="2011-08" db="EMBL/GenBank/DDBJ databases">
        <title>The Genome Sequence of Eubacteriaceae bacterium CM5.</title>
        <authorList>
            <consortium name="The Broad Institute Genome Sequencing Platform"/>
            <person name="Earl A."/>
            <person name="Ward D."/>
            <person name="Feldgarden M."/>
            <person name="Gevers D."/>
            <person name="Sizova M."/>
            <person name="Hazen A."/>
            <person name="Epstein S."/>
            <person name="Young S.K."/>
            <person name="Zeng Q."/>
            <person name="Gargeya S."/>
            <person name="Fitzgerald M."/>
            <person name="Haas B."/>
            <person name="Abouelleil A."/>
            <person name="Alvarado L."/>
            <person name="Arachchi H.M."/>
            <person name="Berlin A."/>
            <person name="Brown A."/>
            <person name="Chapman S.B."/>
            <person name="Chen Z."/>
            <person name="Dunbar C."/>
            <person name="Freedman E."/>
            <person name="Gearin G."/>
            <person name="Gellesch M."/>
            <person name="Goldberg J."/>
            <person name="Griggs A."/>
            <person name="Gujja S."/>
            <person name="Heiman D."/>
            <person name="Howarth C."/>
            <person name="Larson L."/>
            <person name="Lui A."/>
            <person name="MacDonald P.J.P."/>
            <person name="Montmayeur A."/>
            <person name="Murphy C."/>
            <person name="Neiman D."/>
            <person name="Pearson M."/>
            <person name="Priest M."/>
            <person name="Roberts A."/>
            <person name="Saif S."/>
            <person name="Shea T."/>
            <person name="Shenoy N."/>
            <person name="Sisk P."/>
            <person name="Stolte C."/>
            <person name="Sykes S."/>
            <person name="Wortman J."/>
            <person name="Nusbaum C."/>
            <person name="Birren B."/>
        </authorList>
    </citation>
    <scope>NUCLEOTIDE SEQUENCE [LARGE SCALE GENOMIC DNA]</scope>
    <source>
        <strain evidence="10 12">CM5</strain>
    </source>
</reference>
<keyword evidence="3 5" id="KW-0963">Cytoplasm</keyword>
<dbReference type="PATRIC" id="fig|796937.3.peg.2206"/>
<dbReference type="Proteomes" id="UP000006437">
    <property type="component" value="Unassembled WGS sequence"/>
</dbReference>
<evidence type="ECO:0000313" key="15">
    <source>
        <dbReference type="Proteomes" id="UP000017818"/>
    </source>
</evidence>
<dbReference type="Proteomes" id="UP000017818">
    <property type="component" value="Unassembled WGS sequence"/>
</dbReference>
<feature type="coiled-coil region" evidence="6">
    <location>
        <begin position="132"/>
        <end position="166"/>
    </location>
</feature>
<dbReference type="Pfam" id="PF01765">
    <property type="entry name" value="RRF"/>
    <property type="match status" value="1"/>
</dbReference>
<evidence type="ECO:0000313" key="8">
    <source>
        <dbReference type="EMBL" id="EHL09976.1"/>
    </source>
</evidence>
<comment type="similarity">
    <text evidence="2 5">Belongs to the RRF family.</text>
</comment>
<evidence type="ECO:0000313" key="10">
    <source>
        <dbReference type="EMBL" id="EHL19850.1"/>
    </source>
</evidence>
<evidence type="ECO:0000256" key="2">
    <source>
        <dbReference type="ARBA" id="ARBA00005912"/>
    </source>
</evidence>
<evidence type="ECO:0000256" key="4">
    <source>
        <dbReference type="ARBA" id="ARBA00022917"/>
    </source>
</evidence>
<comment type="caution">
    <text evidence="10">The sequence shown here is derived from an EMBL/GenBank/DDBJ whole genome shotgun (WGS) entry which is preliminary data.</text>
</comment>
<accession>J6HI74</accession>
<dbReference type="FunFam" id="3.30.1360.40:FF:000001">
    <property type="entry name" value="Ribosome-recycling factor"/>
    <property type="match status" value="1"/>
</dbReference>
<dbReference type="PANTHER" id="PTHR20982">
    <property type="entry name" value="RIBOSOME RECYCLING FACTOR"/>
    <property type="match status" value="1"/>
</dbReference>
<accession>G9XB16</accession>
<evidence type="ECO:0000256" key="5">
    <source>
        <dbReference type="HAMAP-Rule" id="MF_00040"/>
    </source>
</evidence>